<dbReference type="EMBL" id="JBJQOH010000004">
    <property type="protein sequence ID" value="KAL3687337.1"/>
    <property type="molecule type" value="Genomic_DNA"/>
</dbReference>
<evidence type="ECO:0000256" key="1">
    <source>
        <dbReference type="SAM" id="MobiDB-lite"/>
    </source>
</evidence>
<feature type="compositionally biased region" description="Low complexity" evidence="1">
    <location>
        <begin position="402"/>
        <end position="433"/>
    </location>
</feature>
<dbReference type="Proteomes" id="UP001633002">
    <property type="component" value="Unassembled WGS sequence"/>
</dbReference>
<gene>
    <name evidence="2" type="ORF">R1sor_013646</name>
</gene>
<reference evidence="2 3" key="1">
    <citation type="submission" date="2024-09" db="EMBL/GenBank/DDBJ databases">
        <title>Chromosome-scale assembly of Riccia sorocarpa.</title>
        <authorList>
            <person name="Paukszto L."/>
        </authorList>
    </citation>
    <scope>NUCLEOTIDE SEQUENCE [LARGE SCALE GENOMIC DNA]</scope>
    <source>
        <strain evidence="2">LP-2024</strain>
        <tissue evidence="2">Aerial parts of the thallus</tissue>
    </source>
</reference>
<dbReference type="AlphaFoldDB" id="A0ABD3H9T8"/>
<accession>A0ABD3H9T8</accession>
<feature type="region of interest" description="Disordered" evidence="1">
    <location>
        <begin position="370"/>
        <end position="457"/>
    </location>
</feature>
<sequence>MAIQTAMAAIPSDPSKAVHNLIQQLDRAAVDNNKEFAGDSDQNDQAALLLESLGIHLWLNIQHTHSTKGEEATLNLIRQLHEDLPNILEAETIEDGKAEKLAGIIARVLSWVDLQKNTKSSSDTEPNVEPCADISSQLKANPLIDFNFFSEDEKANVEEGIDNLNSSAAEEVASMNGDGDPFIPTDTPRTVEYRVSEKHRMMWKCCNMNNLAPITLDMWAKFVNLSEGEISACRNNAINGNIPAKVIAMKDTLKMALFRDKYSCTETVSVRIKVNVVTDSNRLPKHKALLWNWMRPYLRCNWEAQAVVMAQYAFMHARQLMIETTMEVFADPTKGTLPEHGEANGVGLIERLIKPAVFSDTLISNQIHNAGRKRTRQNNSINLNSAPTRIVPMGRGQRMRGGRQFQGYRPNFHSPGSSSSSSRSLSSAISGYSPARDGTDFRSSPLGRRNMSHEFRN</sequence>
<feature type="compositionally biased region" description="Polar residues" evidence="1">
    <location>
        <begin position="377"/>
        <end position="387"/>
    </location>
</feature>
<protein>
    <submittedName>
        <fullName evidence="2">Uncharacterized protein</fullName>
    </submittedName>
</protein>
<organism evidence="2 3">
    <name type="scientific">Riccia sorocarpa</name>
    <dbReference type="NCBI Taxonomy" id="122646"/>
    <lineage>
        <taxon>Eukaryota</taxon>
        <taxon>Viridiplantae</taxon>
        <taxon>Streptophyta</taxon>
        <taxon>Embryophyta</taxon>
        <taxon>Marchantiophyta</taxon>
        <taxon>Marchantiopsida</taxon>
        <taxon>Marchantiidae</taxon>
        <taxon>Marchantiales</taxon>
        <taxon>Ricciaceae</taxon>
        <taxon>Riccia</taxon>
    </lineage>
</organism>
<name>A0ABD3H9T8_9MARC</name>
<evidence type="ECO:0000313" key="2">
    <source>
        <dbReference type="EMBL" id="KAL3687337.1"/>
    </source>
</evidence>
<comment type="caution">
    <text evidence="2">The sequence shown here is derived from an EMBL/GenBank/DDBJ whole genome shotgun (WGS) entry which is preliminary data.</text>
</comment>
<proteinExistence type="predicted"/>
<keyword evidence="3" id="KW-1185">Reference proteome</keyword>
<evidence type="ECO:0000313" key="3">
    <source>
        <dbReference type="Proteomes" id="UP001633002"/>
    </source>
</evidence>